<name>A0ABW0LXR0_9BACL</name>
<evidence type="ECO:0000256" key="14">
    <source>
        <dbReference type="SAM" id="Phobius"/>
    </source>
</evidence>
<dbReference type="InterPro" id="IPR036097">
    <property type="entry name" value="HisK_dim/P_sf"/>
</dbReference>
<dbReference type="PROSITE" id="PS50109">
    <property type="entry name" value="HIS_KIN"/>
    <property type="match status" value="1"/>
</dbReference>
<dbReference type="PANTHER" id="PTHR45528">
    <property type="entry name" value="SENSOR HISTIDINE KINASE CPXA"/>
    <property type="match status" value="1"/>
</dbReference>
<dbReference type="PANTHER" id="PTHR45528:SF1">
    <property type="entry name" value="SENSOR HISTIDINE KINASE CPXA"/>
    <property type="match status" value="1"/>
</dbReference>
<evidence type="ECO:0000256" key="1">
    <source>
        <dbReference type="ARBA" id="ARBA00000085"/>
    </source>
</evidence>
<dbReference type="Gene3D" id="6.10.340.10">
    <property type="match status" value="1"/>
</dbReference>
<evidence type="ECO:0000256" key="2">
    <source>
        <dbReference type="ARBA" id="ARBA00004651"/>
    </source>
</evidence>
<keyword evidence="6" id="KW-0808">Transferase</keyword>
<dbReference type="Gene3D" id="3.30.565.10">
    <property type="entry name" value="Histidine kinase-like ATPase, C-terminal domain"/>
    <property type="match status" value="1"/>
</dbReference>
<dbReference type="EMBL" id="JBHSMH010000071">
    <property type="protein sequence ID" value="MFC5470669.1"/>
    <property type="molecule type" value="Genomic_DNA"/>
</dbReference>
<reference evidence="18" key="1">
    <citation type="journal article" date="2019" name="Int. J. Syst. Evol. Microbiol.">
        <title>The Global Catalogue of Microorganisms (GCM) 10K type strain sequencing project: providing services to taxonomists for standard genome sequencing and annotation.</title>
        <authorList>
            <consortium name="The Broad Institute Genomics Platform"/>
            <consortium name="The Broad Institute Genome Sequencing Center for Infectious Disease"/>
            <person name="Wu L."/>
            <person name="Ma J."/>
        </authorList>
    </citation>
    <scope>NUCLEOTIDE SEQUENCE [LARGE SCALE GENOMIC DNA]</scope>
    <source>
        <strain evidence="18">CCUG 57113</strain>
    </source>
</reference>
<evidence type="ECO:0000256" key="8">
    <source>
        <dbReference type="ARBA" id="ARBA00022741"/>
    </source>
</evidence>
<dbReference type="InterPro" id="IPR005467">
    <property type="entry name" value="His_kinase_dom"/>
</dbReference>
<dbReference type="Pfam" id="PF00512">
    <property type="entry name" value="HisKA"/>
    <property type="match status" value="1"/>
</dbReference>
<dbReference type="InterPro" id="IPR050398">
    <property type="entry name" value="HssS/ArlS-like"/>
</dbReference>
<dbReference type="Gene3D" id="1.10.287.130">
    <property type="match status" value="1"/>
</dbReference>
<dbReference type="InterPro" id="IPR004358">
    <property type="entry name" value="Sig_transdc_His_kin-like_C"/>
</dbReference>
<keyword evidence="10 17" id="KW-0067">ATP-binding</keyword>
<keyword evidence="8" id="KW-0547">Nucleotide-binding</keyword>
<evidence type="ECO:0000256" key="12">
    <source>
        <dbReference type="ARBA" id="ARBA00023012"/>
    </source>
</evidence>
<dbReference type="Pfam" id="PF00672">
    <property type="entry name" value="HAMP"/>
    <property type="match status" value="1"/>
</dbReference>
<keyword evidence="12" id="KW-0902">Two-component regulatory system</keyword>
<evidence type="ECO:0000313" key="18">
    <source>
        <dbReference type="Proteomes" id="UP001596105"/>
    </source>
</evidence>
<comment type="caution">
    <text evidence="17">The sequence shown here is derived from an EMBL/GenBank/DDBJ whole genome shotgun (WGS) entry which is preliminary data.</text>
</comment>
<evidence type="ECO:0000256" key="3">
    <source>
        <dbReference type="ARBA" id="ARBA00012438"/>
    </source>
</evidence>
<evidence type="ECO:0000256" key="9">
    <source>
        <dbReference type="ARBA" id="ARBA00022777"/>
    </source>
</evidence>
<feature type="transmembrane region" description="Helical" evidence="14">
    <location>
        <begin position="12"/>
        <end position="31"/>
    </location>
</feature>
<keyword evidence="9" id="KW-0418">Kinase</keyword>
<keyword evidence="18" id="KW-1185">Reference proteome</keyword>
<comment type="subcellular location">
    <subcellularLocation>
        <location evidence="2">Cell membrane</location>
        <topology evidence="2">Multi-pass membrane protein</topology>
    </subcellularLocation>
</comment>
<feature type="domain" description="HAMP" evidence="16">
    <location>
        <begin position="80"/>
        <end position="132"/>
    </location>
</feature>
<gene>
    <name evidence="17" type="ORF">ACFPPD_18430</name>
</gene>
<dbReference type="CDD" id="cd06225">
    <property type="entry name" value="HAMP"/>
    <property type="match status" value="1"/>
</dbReference>
<dbReference type="Pfam" id="PF02518">
    <property type="entry name" value="HATPase_c"/>
    <property type="match status" value="1"/>
</dbReference>
<evidence type="ECO:0000256" key="11">
    <source>
        <dbReference type="ARBA" id="ARBA00022989"/>
    </source>
</evidence>
<dbReference type="GO" id="GO:0005524">
    <property type="term" value="F:ATP binding"/>
    <property type="evidence" value="ECO:0007669"/>
    <property type="project" value="UniProtKB-KW"/>
</dbReference>
<dbReference type="SUPFAM" id="SSF55874">
    <property type="entry name" value="ATPase domain of HSP90 chaperone/DNA topoisomerase II/histidine kinase"/>
    <property type="match status" value="1"/>
</dbReference>
<dbReference type="SMART" id="SM00388">
    <property type="entry name" value="HisKA"/>
    <property type="match status" value="1"/>
</dbReference>
<organism evidence="17 18">
    <name type="scientific">Cohnella suwonensis</name>
    <dbReference type="NCBI Taxonomy" id="696072"/>
    <lineage>
        <taxon>Bacteria</taxon>
        <taxon>Bacillati</taxon>
        <taxon>Bacillota</taxon>
        <taxon>Bacilli</taxon>
        <taxon>Bacillales</taxon>
        <taxon>Paenibacillaceae</taxon>
        <taxon>Cohnella</taxon>
    </lineage>
</organism>
<feature type="domain" description="Histidine kinase" evidence="15">
    <location>
        <begin position="147"/>
        <end position="363"/>
    </location>
</feature>
<evidence type="ECO:0000256" key="7">
    <source>
        <dbReference type="ARBA" id="ARBA00022692"/>
    </source>
</evidence>
<proteinExistence type="predicted"/>
<evidence type="ECO:0000313" key="17">
    <source>
        <dbReference type="EMBL" id="MFC5470669.1"/>
    </source>
</evidence>
<dbReference type="SMART" id="SM00387">
    <property type="entry name" value="HATPase_c"/>
    <property type="match status" value="1"/>
</dbReference>
<keyword evidence="13 14" id="KW-0472">Membrane</keyword>
<keyword evidence="4" id="KW-1003">Cell membrane</keyword>
<evidence type="ECO:0000256" key="13">
    <source>
        <dbReference type="ARBA" id="ARBA00023136"/>
    </source>
</evidence>
<keyword evidence="11 14" id="KW-1133">Transmembrane helix</keyword>
<evidence type="ECO:0000259" key="16">
    <source>
        <dbReference type="PROSITE" id="PS50885"/>
    </source>
</evidence>
<dbReference type="RefSeq" id="WP_209751715.1">
    <property type="nucleotide sequence ID" value="NZ_JBHSMH010000071.1"/>
</dbReference>
<dbReference type="CDD" id="cd00082">
    <property type="entry name" value="HisKA"/>
    <property type="match status" value="1"/>
</dbReference>
<evidence type="ECO:0000256" key="10">
    <source>
        <dbReference type="ARBA" id="ARBA00022840"/>
    </source>
</evidence>
<dbReference type="Proteomes" id="UP001596105">
    <property type="component" value="Unassembled WGS sequence"/>
</dbReference>
<dbReference type="EC" id="2.7.13.3" evidence="3"/>
<feature type="transmembrane region" description="Helical" evidence="14">
    <location>
        <begin position="60"/>
        <end position="78"/>
    </location>
</feature>
<dbReference type="SUPFAM" id="SSF47384">
    <property type="entry name" value="Homodimeric domain of signal transducing histidine kinase"/>
    <property type="match status" value="1"/>
</dbReference>
<keyword evidence="7 14" id="KW-0812">Transmembrane</keyword>
<protein>
    <recommendedName>
        <fullName evidence="3">histidine kinase</fullName>
        <ecNumber evidence="3">2.7.13.3</ecNumber>
    </recommendedName>
</protein>
<dbReference type="SMART" id="SM00304">
    <property type="entry name" value="HAMP"/>
    <property type="match status" value="1"/>
</dbReference>
<accession>A0ABW0LXR0</accession>
<evidence type="ECO:0000256" key="5">
    <source>
        <dbReference type="ARBA" id="ARBA00022553"/>
    </source>
</evidence>
<dbReference type="SUPFAM" id="SSF158472">
    <property type="entry name" value="HAMP domain-like"/>
    <property type="match status" value="1"/>
</dbReference>
<evidence type="ECO:0000256" key="4">
    <source>
        <dbReference type="ARBA" id="ARBA00022475"/>
    </source>
</evidence>
<dbReference type="InterPro" id="IPR003660">
    <property type="entry name" value="HAMP_dom"/>
</dbReference>
<keyword evidence="5" id="KW-0597">Phosphoprotein</keyword>
<sequence length="367" mass="42223">MVKTSRSFRTTMILLFGLSMLISGTITYTIYKALQSYYRTTRWEDPTTKYRVMLKLFGDVNFFMLIFLPLSVYFFYLLTKRYATYFREISNGIHQLASGNFHNRVSIESDDEFGTIARDMNLASEKLRLALERGDFAENSKEQLMLNLAHDLRTPLTSVLGYLDYMLQNERLSDEQRNHFTGIAFTKARRLEKLIDELFEVARMNYGKLEVERKPIDLGELLAQLNEEMYPAFEKNNLESRTRIAPHLTVMGDGDMLARVFENLLTNACRYGKDGRYVDIVGHTEGGEAVVQVINYDDRIPEEQLPNVFEMFYTGDTARTQKEGGTGLGLFIAKNIVEQHQGTISAQSDAVRTLFEVRLPLLEKGSH</sequence>
<evidence type="ECO:0000256" key="6">
    <source>
        <dbReference type="ARBA" id="ARBA00022679"/>
    </source>
</evidence>
<dbReference type="InterPro" id="IPR036890">
    <property type="entry name" value="HATPase_C_sf"/>
</dbReference>
<dbReference type="PROSITE" id="PS50885">
    <property type="entry name" value="HAMP"/>
    <property type="match status" value="1"/>
</dbReference>
<evidence type="ECO:0000259" key="15">
    <source>
        <dbReference type="PROSITE" id="PS50109"/>
    </source>
</evidence>
<dbReference type="InterPro" id="IPR003594">
    <property type="entry name" value="HATPase_dom"/>
</dbReference>
<dbReference type="InterPro" id="IPR003661">
    <property type="entry name" value="HisK_dim/P_dom"/>
</dbReference>
<comment type="catalytic activity">
    <reaction evidence="1">
        <text>ATP + protein L-histidine = ADP + protein N-phospho-L-histidine.</text>
        <dbReference type="EC" id="2.7.13.3"/>
    </reaction>
</comment>
<dbReference type="PRINTS" id="PR00344">
    <property type="entry name" value="BCTRLSENSOR"/>
</dbReference>